<dbReference type="EMBL" id="KN832578">
    <property type="protein sequence ID" value="KII83357.1"/>
    <property type="molecule type" value="Genomic_DNA"/>
</dbReference>
<dbReference type="Gene3D" id="3.90.245.10">
    <property type="entry name" value="Ribonucleoside hydrolase-like"/>
    <property type="match status" value="1"/>
</dbReference>
<protein>
    <recommendedName>
        <fullName evidence="3">Inosine/uridine-preferring nucleoside hydrolase domain-containing protein</fullName>
    </recommendedName>
</protein>
<keyword evidence="2" id="KW-0732">Signal</keyword>
<evidence type="ECO:0000256" key="2">
    <source>
        <dbReference type="SAM" id="SignalP"/>
    </source>
</evidence>
<dbReference type="AlphaFoldDB" id="A0A0C9SQ56"/>
<dbReference type="InterPro" id="IPR001910">
    <property type="entry name" value="Inosine/uridine_hydrolase_dom"/>
</dbReference>
<evidence type="ECO:0000313" key="4">
    <source>
        <dbReference type="EMBL" id="KII83357.1"/>
    </source>
</evidence>
<evidence type="ECO:0000259" key="3">
    <source>
        <dbReference type="Pfam" id="PF01156"/>
    </source>
</evidence>
<dbReference type="Pfam" id="PF01156">
    <property type="entry name" value="IU_nuc_hydro"/>
    <property type="match status" value="1"/>
</dbReference>
<evidence type="ECO:0000256" key="1">
    <source>
        <dbReference type="ARBA" id="ARBA00009176"/>
    </source>
</evidence>
<dbReference type="PANTHER" id="PTHR43264:SF1">
    <property type="entry name" value="INOSINE_URIDINE-PREFERRING NUCLEOSIDE HYDROLASE DOMAIN-CONTAINING PROTEIN"/>
    <property type="match status" value="1"/>
</dbReference>
<dbReference type="GO" id="GO:0016799">
    <property type="term" value="F:hydrolase activity, hydrolyzing N-glycosyl compounds"/>
    <property type="evidence" value="ECO:0007669"/>
    <property type="project" value="InterPro"/>
</dbReference>
<dbReference type="Proteomes" id="UP000053263">
    <property type="component" value="Unassembled WGS sequence"/>
</dbReference>
<dbReference type="PANTHER" id="PTHR43264">
    <property type="match status" value="1"/>
</dbReference>
<sequence>MFILYPLLAAATLAAAQPRAPTKPKLIIDTDIYSDCDDVAALALANLFHARGQIELLGVAVDTPSRYGAPAVSSINTYYGHPTIPIAARKPVTNATFTPDYPHLLATRYPGVVRDGEDTPDPVPLYRELLAGQDDGSVTIVSVGYFENIAGLLNSTADAVSPLAGRDLVAKKVKEIVIMGGKYPAGSEFNFDSDNPSLVQFITENWPTRMVFTGYEIGINILAGAVLTDYAPKDSPVRAAYIAYNGPNKNRYAWDPTAVIYASFGLDNLFVYGNHGGSVYVQNNGSDVWRDSPTKDQHYLAFPEREGANVTIANRLDEWLLEKVH</sequence>
<comment type="similarity">
    <text evidence="1">Belongs to the IUNH family.</text>
</comment>
<organism evidence="4 5">
    <name type="scientific">Plicaturopsis crispa FD-325 SS-3</name>
    <dbReference type="NCBI Taxonomy" id="944288"/>
    <lineage>
        <taxon>Eukaryota</taxon>
        <taxon>Fungi</taxon>
        <taxon>Dikarya</taxon>
        <taxon>Basidiomycota</taxon>
        <taxon>Agaricomycotina</taxon>
        <taxon>Agaricomycetes</taxon>
        <taxon>Agaricomycetidae</taxon>
        <taxon>Amylocorticiales</taxon>
        <taxon>Amylocorticiaceae</taxon>
        <taxon>Plicatura</taxon>
        <taxon>Plicaturopsis crispa</taxon>
    </lineage>
</organism>
<dbReference type="InterPro" id="IPR036452">
    <property type="entry name" value="Ribo_hydro-like"/>
</dbReference>
<name>A0A0C9SQ56_PLICR</name>
<keyword evidence="5" id="KW-1185">Reference proteome</keyword>
<feature type="domain" description="Inosine/uridine-preferring nucleoside hydrolase" evidence="3">
    <location>
        <begin position="26"/>
        <end position="263"/>
    </location>
</feature>
<dbReference type="OrthoDB" id="187522at2759"/>
<proteinExistence type="inferred from homology"/>
<gene>
    <name evidence="4" type="ORF">PLICRDRAFT_47242</name>
</gene>
<feature type="signal peptide" evidence="2">
    <location>
        <begin position="1"/>
        <end position="16"/>
    </location>
</feature>
<reference evidence="4 5" key="1">
    <citation type="submission" date="2014-06" db="EMBL/GenBank/DDBJ databases">
        <title>Evolutionary Origins and Diversification of the Mycorrhizal Mutualists.</title>
        <authorList>
            <consortium name="DOE Joint Genome Institute"/>
            <consortium name="Mycorrhizal Genomics Consortium"/>
            <person name="Kohler A."/>
            <person name="Kuo A."/>
            <person name="Nagy L.G."/>
            <person name="Floudas D."/>
            <person name="Copeland A."/>
            <person name="Barry K.W."/>
            <person name="Cichocki N."/>
            <person name="Veneault-Fourrey C."/>
            <person name="LaButti K."/>
            <person name="Lindquist E.A."/>
            <person name="Lipzen A."/>
            <person name="Lundell T."/>
            <person name="Morin E."/>
            <person name="Murat C."/>
            <person name="Riley R."/>
            <person name="Ohm R."/>
            <person name="Sun H."/>
            <person name="Tunlid A."/>
            <person name="Henrissat B."/>
            <person name="Grigoriev I.V."/>
            <person name="Hibbett D.S."/>
            <person name="Martin F."/>
        </authorList>
    </citation>
    <scope>NUCLEOTIDE SEQUENCE [LARGE SCALE GENOMIC DNA]</scope>
    <source>
        <strain evidence="4 5">FD-325 SS-3</strain>
    </source>
</reference>
<evidence type="ECO:0000313" key="5">
    <source>
        <dbReference type="Proteomes" id="UP000053263"/>
    </source>
</evidence>
<accession>A0A0C9SQ56</accession>
<dbReference type="SUPFAM" id="SSF53590">
    <property type="entry name" value="Nucleoside hydrolase"/>
    <property type="match status" value="1"/>
</dbReference>
<dbReference type="HOGENOM" id="CLU_055874_0_0_1"/>
<feature type="chain" id="PRO_5002203652" description="Inosine/uridine-preferring nucleoside hydrolase domain-containing protein" evidence="2">
    <location>
        <begin position="17"/>
        <end position="325"/>
    </location>
</feature>